<keyword evidence="3" id="KW-1185">Reference proteome</keyword>
<comment type="caution">
    <text evidence="2">The sequence shown here is derived from an EMBL/GenBank/DDBJ whole genome shotgun (WGS) entry which is preliminary data.</text>
</comment>
<accession>A0A371HEQ7</accession>
<dbReference type="Proteomes" id="UP000257109">
    <property type="component" value="Unassembled WGS sequence"/>
</dbReference>
<evidence type="ECO:0000313" key="3">
    <source>
        <dbReference type="Proteomes" id="UP000257109"/>
    </source>
</evidence>
<feature type="region of interest" description="Disordered" evidence="1">
    <location>
        <begin position="26"/>
        <end position="50"/>
    </location>
</feature>
<feature type="non-terminal residue" evidence="2">
    <location>
        <position position="100"/>
    </location>
</feature>
<sequence length="100" mass="11402">MASFSVVLNSYQITKVNYSIANPSFDSPRHWPSRSRQRQSRDDLGRDNPAWSRLSADRRYRDGLSLFQTRKYPVSPNPVQFPHSSSQSISALGSLMEIAK</sequence>
<organism evidence="2 3">
    <name type="scientific">Mucuna pruriens</name>
    <name type="common">Velvet bean</name>
    <name type="synonym">Dolichos pruriens</name>
    <dbReference type="NCBI Taxonomy" id="157652"/>
    <lineage>
        <taxon>Eukaryota</taxon>
        <taxon>Viridiplantae</taxon>
        <taxon>Streptophyta</taxon>
        <taxon>Embryophyta</taxon>
        <taxon>Tracheophyta</taxon>
        <taxon>Spermatophyta</taxon>
        <taxon>Magnoliopsida</taxon>
        <taxon>eudicotyledons</taxon>
        <taxon>Gunneridae</taxon>
        <taxon>Pentapetalae</taxon>
        <taxon>rosids</taxon>
        <taxon>fabids</taxon>
        <taxon>Fabales</taxon>
        <taxon>Fabaceae</taxon>
        <taxon>Papilionoideae</taxon>
        <taxon>50 kb inversion clade</taxon>
        <taxon>NPAAA clade</taxon>
        <taxon>indigoferoid/millettioid clade</taxon>
        <taxon>Phaseoleae</taxon>
        <taxon>Mucuna</taxon>
    </lineage>
</organism>
<dbReference type="AlphaFoldDB" id="A0A371HEQ7"/>
<feature type="non-terminal residue" evidence="2">
    <location>
        <position position="1"/>
    </location>
</feature>
<dbReference type="EMBL" id="QJKJ01002798">
    <property type="protein sequence ID" value="RDY01270.1"/>
    <property type="molecule type" value="Genomic_DNA"/>
</dbReference>
<gene>
    <name evidence="2" type="ORF">CR513_15423</name>
</gene>
<reference evidence="2" key="1">
    <citation type="submission" date="2018-05" db="EMBL/GenBank/DDBJ databases">
        <title>Draft genome of Mucuna pruriens seed.</title>
        <authorList>
            <person name="Nnadi N.E."/>
            <person name="Vos R."/>
            <person name="Hasami M.H."/>
            <person name="Devisetty U.K."/>
            <person name="Aguiy J.C."/>
        </authorList>
    </citation>
    <scope>NUCLEOTIDE SEQUENCE [LARGE SCALE GENOMIC DNA]</scope>
    <source>
        <strain evidence="2">JCA_2017</strain>
    </source>
</reference>
<protein>
    <submittedName>
        <fullName evidence="2">Uncharacterized protein</fullName>
    </submittedName>
</protein>
<evidence type="ECO:0000313" key="2">
    <source>
        <dbReference type="EMBL" id="RDY01270.1"/>
    </source>
</evidence>
<evidence type="ECO:0000256" key="1">
    <source>
        <dbReference type="SAM" id="MobiDB-lite"/>
    </source>
</evidence>
<proteinExistence type="predicted"/>
<name>A0A371HEQ7_MUCPR</name>